<comment type="caution">
    <text evidence="1">The sequence shown here is derived from an EMBL/GenBank/DDBJ whole genome shotgun (WGS) entry which is preliminary data.</text>
</comment>
<accession>A0A9X2G941</accession>
<evidence type="ECO:0000313" key="1">
    <source>
        <dbReference type="EMBL" id="MCP2354707.1"/>
    </source>
</evidence>
<reference evidence="1" key="1">
    <citation type="submission" date="2022-06" db="EMBL/GenBank/DDBJ databases">
        <title>Sequencing the genomes of 1000 actinobacteria strains.</title>
        <authorList>
            <person name="Klenk H.-P."/>
        </authorList>
    </citation>
    <scope>NUCLEOTIDE SEQUENCE</scope>
    <source>
        <strain evidence="1">DSM 46694</strain>
    </source>
</reference>
<organism evidence="1 2">
    <name type="scientific">Nonomuraea thailandensis</name>
    <dbReference type="NCBI Taxonomy" id="1188745"/>
    <lineage>
        <taxon>Bacteria</taxon>
        <taxon>Bacillati</taxon>
        <taxon>Actinomycetota</taxon>
        <taxon>Actinomycetes</taxon>
        <taxon>Streptosporangiales</taxon>
        <taxon>Streptosporangiaceae</taxon>
        <taxon>Nonomuraea</taxon>
    </lineage>
</organism>
<name>A0A9X2G941_9ACTN</name>
<gene>
    <name evidence="1" type="ORF">HD597_001727</name>
</gene>
<evidence type="ECO:0000313" key="2">
    <source>
        <dbReference type="Proteomes" id="UP001139648"/>
    </source>
</evidence>
<sequence>MKARLLHRRLARRRHIAGPDAEFDFYPVSDRMAAWVNQRYPETVPT</sequence>
<dbReference type="EMBL" id="JAMZEB010000002">
    <property type="protein sequence ID" value="MCP2354707.1"/>
    <property type="molecule type" value="Genomic_DNA"/>
</dbReference>
<keyword evidence="2" id="KW-1185">Reference proteome</keyword>
<dbReference type="Proteomes" id="UP001139648">
    <property type="component" value="Unassembled WGS sequence"/>
</dbReference>
<proteinExistence type="predicted"/>
<dbReference type="AlphaFoldDB" id="A0A9X2G941"/>
<dbReference type="RefSeq" id="WP_253741239.1">
    <property type="nucleotide sequence ID" value="NZ_BAABKA010000048.1"/>
</dbReference>
<protein>
    <submittedName>
        <fullName evidence="1">Uncharacterized protein</fullName>
    </submittedName>
</protein>